<name>A0A7G9RML2_9BURK</name>
<dbReference type="EMBL" id="CP060714">
    <property type="protein sequence ID" value="QNN56837.1"/>
    <property type="molecule type" value="Genomic_DNA"/>
</dbReference>
<evidence type="ECO:0000313" key="2">
    <source>
        <dbReference type="Proteomes" id="UP000515811"/>
    </source>
</evidence>
<dbReference type="AlphaFoldDB" id="A0A7G9RML2"/>
<protein>
    <submittedName>
        <fullName evidence="1">Uncharacterized protein</fullName>
    </submittedName>
</protein>
<evidence type="ECO:0000313" key="1">
    <source>
        <dbReference type="EMBL" id="QNN56837.1"/>
    </source>
</evidence>
<gene>
    <name evidence="1" type="ORF">H9K76_20430</name>
</gene>
<dbReference type="KEGG" id="drg:H9K76_20430"/>
<proteinExistence type="predicted"/>
<dbReference type="Proteomes" id="UP000515811">
    <property type="component" value="Chromosome"/>
</dbReference>
<sequence>MSSLVTERSAITGWVRLMRVNGRFAMNEDGTVQCYQDIPRQDPYSMRCALLDMPDLQQSWKGSADITIHPFHRDVSEGYPSFYMRTRDRFGNWLGLGPVRLPGLDIPAN</sequence>
<keyword evidence="2" id="KW-1185">Reference proteome</keyword>
<organism evidence="1 2">
    <name type="scientific">Diaphorobacter ruginosibacter</name>
    <dbReference type="NCBI Taxonomy" id="1715720"/>
    <lineage>
        <taxon>Bacteria</taxon>
        <taxon>Pseudomonadati</taxon>
        <taxon>Pseudomonadota</taxon>
        <taxon>Betaproteobacteria</taxon>
        <taxon>Burkholderiales</taxon>
        <taxon>Comamonadaceae</taxon>
        <taxon>Diaphorobacter</taxon>
    </lineage>
</organism>
<dbReference type="RefSeq" id="WP_187597103.1">
    <property type="nucleotide sequence ID" value="NZ_CP060714.1"/>
</dbReference>
<accession>A0A7G9RML2</accession>
<reference evidence="1 2" key="1">
    <citation type="submission" date="2020-08" db="EMBL/GenBank/DDBJ databases">
        <title>Genome sequence of Diaphorobacter ruginosibacter DSM 27467T.</title>
        <authorList>
            <person name="Hyun D.-W."/>
            <person name="Bae J.-W."/>
        </authorList>
    </citation>
    <scope>NUCLEOTIDE SEQUENCE [LARGE SCALE GENOMIC DNA]</scope>
    <source>
        <strain evidence="1 2">DSM 27467</strain>
    </source>
</reference>